<reference evidence="3" key="1">
    <citation type="submission" date="2021-02" db="EMBL/GenBank/DDBJ databases">
        <title>Psilocybe cubensis genome.</title>
        <authorList>
            <person name="Mckernan K.J."/>
            <person name="Crawford S."/>
            <person name="Trippe A."/>
            <person name="Kane L.T."/>
            <person name="Mclaughlin S."/>
        </authorList>
    </citation>
    <scope>NUCLEOTIDE SEQUENCE [LARGE SCALE GENOMIC DNA]</scope>
    <source>
        <strain evidence="3">MGC-MH-2018</strain>
    </source>
</reference>
<dbReference type="InterPro" id="IPR040521">
    <property type="entry name" value="KDZ"/>
</dbReference>
<protein>
    <recommendedName>
        <fullName evidence="2">CxC2-like cysteine cluster KDZ transposase-associated domain-containing protein</fullName>
    </recommendedName>
</protein>
<dbReference type="InterPro" id="IPR041457">
    <property type="entry name" value="CxC2_KDZ-assoc"/>
</dbReference>
<organism evidence="3">
    <name type="scientific">Psilocybe cubensis</name>
    <name type="common">Psychedelic mushroom</name>
    <name type="synonym">Stropharia cubensis</name>
    <dbReference type="NCBI Taxonomy" id="181762"/>
    <lineage>
        <taxon>Eukaryota</taxon>
        <taxon>Fungi</taxon>
        <taxon>Dikarya</taxon>
        <taxon>Basidiomycota</taxon>
        <taxon>Agaricomycotina</taxon>
        <taxon>Agaricomycetes</taxon>
        <taxon>Agaricomycetidae</taxon>
        <taxon>Agaricales</taxon>
        <taxon>Agaricineae</taxon>
        <taxon>Strophariaceae</taxon>
        <taxon>Psilocybe</taxon>
    </lineage>
</organism>
<evidence type="ECO:0000313" key="3">
    <source>
        <dbReference type="EMBL" id="KAG5162089.1"/>
    </source>
</evidence>
<feature type="compositionally biased region" description="Low complexity" evidence="1">
    <location>
        <begin position="1069"/>
        <end position="1086"/>
    </location>
</feature>
<gene>
    <name evidence="3" type="ORF">JR316_013009</name>
</gene>
<feature type="domain" description="CxC2-like cysteine cluster KDZ transposase-associated" evidence="2">
    <location>
        <begin position="187"/>
        <end position="292"/>
    </location>
</feature>
<sequence length="1151" mass="130544">MSARSSQNKRHRVGSYYHDVIPSVDGFDLIQASEVAIRNVGGAERATRRVDVSPVRAARSWDQITDWSPPDDDEYALNPSGEHHDAEVEADIVTEDPLPKKKRSVVSKRPHKVWKELHRQCYLEEIIRWAGRGDFWSATECPDCKIRSIQPPRPAEYRCQECFTPDLQHPFHRIERWTGSSFASVSLRSLGAKVQLNHASGYCKNPVQSHSKMLILHINGIHSVDVQYCNCTRAIPQHLQLLRRGLYPASQITIKTCATFELLSLLHKLALTTKASTYDFYRCLEKMTSNTGMNTPPSRYRALFRMVLQWRHLQMLKWAGRGHDPSGAAGTADGELAIKCPSCPHPEINLPDNWESAPDDRKFLYMLIVCMDANFRLKNQLVSNYSQDPGLGIGMAYMLPRHRYEQYVASRATDKDISTCVGFQALAKANTKFSVGLRYTGLGMTVCGRSEMIMTVGNMHKGERYANMDYIFAWFLRLVAVRLVLVSYDIACQWFINLLRRMQSDWPQHIQPPANITLLPAIPKLHEPMHNQSNHQMYSLNFIPGVGQTDGECPERVWAPHNSLANATKTQGPGSRQDTLDDHFGFWNWQKYTSMGTTLLRRYRDAIAQRNIQTEGHKGFSESIKAVNSELLVRWEKMCVDWETEGFPKTKKNPYEMKDTSITEAQVKKMLADSEAAFLASGGSMPHKTTPSAFISMGLDLEETQRRLRRIAKNTGADPTVRQAGSLTEQRNVLITRICAWEQLLPIYLPGIIQYQTDHPVHAASTHAEDTHLWLPSSIPEPHRTNICAPGVANIERKLREAQLTDSLNAIRQILKVKARMIAFKNKNIRGQRGGTRSTSVIDRVHERARFAAAKYRAARVAHFDLVGPGEWEKNFRILEDKDIRSYQDVDQLRPCTGRRGVLEDHQVAAGEENPPEQGDMFLFNEDRTIRQGSGQTRRTLSWIWTVVTPVSLGADPASIITPGSELWNSLNEDRDDILRVEWARSRARMQRASEEVLLLKEEMRRVLVYLRWRANWWRQRENAISTTKRDMLEGISAYAHSQATLQDSLADHFASLWMSALNTATTLPSTIPIPGSTTTSSTSTSAPLNNPGSMVNDDDDDDDGDDDDDTFIDDETVVAEEDVAVLSEMKGDKEIIYVEEAEMDEIQELD</sequence>
<evidence type="ECO:0000259" key="2">
    <source>
        <dbReference type="Pfam" id="PF18803"/>
    </source>
</evidence>
<proteinExistence type="predicted"/>
<dbReference type="EMBL" id="JAFIQS010000021">
    <property type="protein sequence ID" value="KAG5162089.1"/>
    <property type="molecule type" value="Genomic_DNA"/>
</dbReference>
<dbReference type="Pfam" id="PF18803">
    <property type="entry name" value="CxC2"/>
    <property type="match status" value="1"/>
</dbReference>
<dbReference type="Pfam" id="PF18758">
    <property type="entry name" value="KDZ"/>
    <property type="match status" value="1"/>
</dbReference>
<dbReference type="PANTHER" id="PTHR33096:SF1">
    <property type="entry name" value="CXC1-LIKE CYSTEINE CLUSTER ASSOCIATED WITH KDZ TRANSPOSASES DOMAIN-CONTAINING PROTEIN"/>
    <property type="match status" value="1"/>
</dbReference>
<dbReference type="PANTHER" id="PTHR33096">
    <property type="entry name" value="CXC2 DOMAIN-CONTAINING PROTEIN"/>
    <property type="match status" value="1"/>
</dbReference>
<name>A0A8H7XMA0_PSICU</name>
<accession>A0A8H7XMA0</accession>
<dbReference type="AlphaFoldDB" id="A0A8H7XMA0"/>
<feature type="region of interest" description="Disordered" evidence="1">
    <location>
        <begin position="1069"/>
        <end position="1116"/>
    </location>
</feature>
<evidence type="ECO:0000256" key="1">
    <source>
        <dbReference type="SAM" id="MobiDB-lite"/>
    </source>
</evidence>
<comment type="caution">
    <text evidence="3">The sequence shown here is derived from an EMBL/GenBank/DDBJ whole genome shotgun (WGS) entry which is preliminary data.</text>
</comment>
<feature type="compositionally biased region" description="Acidic residues" evidence="1">
    <location>
        <begin position="1097"/>
        <end position="1116"/>
    </location>
</feature>